<evidence type="ECO:0000313" key="2">
    <source>
        <dbReference type="EMBL" id="SIT55813.1"/>
    </source>
</evidence>
<organism evidence="2 3">
    <name type="scientific">Mesorhizobium prunaredense</name>
    <dbReference type="NCBI Taxonomy" id="1631249"/>
    <lineage>
        <taxon>Bacteria</taxon>
        <taxon>Pseudomonadati</taxon>
        <taxon>Pseudomonadota</taxon>
        <taxon>Alphaproteobacteria</taxon>
        <taxon>Hyphomicrobiales</taxon>
        <taxon>Phyllobacteriaceae</taxon>
        <taxon>Mesorhizobium</taxon>
    </lineage>
</organism>
<dbReference type="PANTHER" id="PTHR33408">
    <property type="entry name" value="TRANSPOSASE"/>
    <property type="match status" value="1"/>
</dbReference>
<evidence type="ECO:0000313" key="3">
    <source>
        <dbReference type="Proteomes" id="UP000188388"/>
    </source>
</evidence>
<proteinExistence type="predicted"/>
<sequence>MTQLRQRMSEDMQVRNFALNTQLRICNRCRCSPAILASRRTCSGASCALKPRCTPDKHKRLKRWQHEGVLDKMQDRLDRMPDAMTIRRQTVEHPFGTLKAWMGSTHFLTKTLEQVRTEMSLQVLAYNMKRMINIFGVKPLMTAIAA</sequence>
<dbReference type="InterPro" id="IPR025668">
    <property type="entry name" value="Tnp_DDE_dom"/>
</dbReference>
<protein>
    <recommendedName>
        <fullName evidence="1">Transposase DDE domain-containing protein</fullName>
    </recommendedName>
</protein>
<dbReference type="Proteomes" id="UP000188388">
    <property type="component" value="Unassembled WGS sequence"/>
</dbReference>
<dbReference type="EMBL" id="FTPD01000017">
    <property type="protein sequence ID" value="SIT55813.1"/>
    <property type="molecule type" value="Genomic_DNA"/>
</dbReference>
<dbReference type="Pfam" id="PF13751">
    <property type="entry name" value="DDE_Tnp_1_6"/>
    <property type="match status" value="1"/>
</dbReference>
<keyword evidence="3" id="KW-1185">Reference proteome</keyword>
<accession>A0A1R3V7G6</accession>
<feature type="domain" description="Transposase DDE" evidence="1">
    <location>
        <begin position="40"/>
        <end position="132"/>
    </location>
</feature>
<name>A0A1R3V7G6_9HYPH</name>
<evidence type="ECO:0000259" key="1">
    <source>
        <dbReference type="Pfam" id="PF13751"/>
    </source>
</evidence>
<dbReference type="AlphaFoldDB" id="A0A1R3V7G6"/>
<dbReference type="STRING" id="1631249.BQ8794_240020"/>
<gene>
    <name evidence="2" type="ORF">BQ8794_240020</name>
</gene>
<reference evidence="3" key="1">
    <citation type="submission" date="2017-01" db="EMBL/GenBank/DDBJ databases">
        <authorList>
            <person name="Brunel B."/>
        </authorList>
    </citation>
    <scope>NUCLEOTIDE SEQUENCE [LARGE SCALE GENOMIC DNA]</scope>
</reference>